<feature type="transmembrane region" description="Helical" evidence="6">
    <location>
        <begin position="224"/>
        <end position="250"/>
    </location>
</feature>
<dbReference type="SUPFAM" id="SSF46785">
    <property type="entry name" value="Winged helix' DNA-binding domain"/>
    <property type="match status" value="1"/>
</dbReference>
<dbReference type="InterPro" id="IPR004776">
    <property type="entry name" value="Mem_transp_PIN-like"/>
</dbReference>
<feature type="transmembrane region" description="Helical" evidence="6">
    <location>
        <begin position="55"/>
        <end position="73"/>
    </location>
</feature>
<feature type="transmembrane region" description="Helical" evidence="6">
    <location>
        <begin position="149"/>
        <end position="170"/>
    </location>
</feature>
<evidence type="ECO:0000313" key="8">
    <source>
        <dbReference type="EMBL" id="KAF0296234.1"/>
    </source>
</evidence>
<dbReference type="PANTHER" id="PTHR22829:SF5">
    <property type="entry name" value="INTEGRAL MEMBRANE PROTEIN GPR155"/>
    <property type="match status" value="1"/>
</dbReference>
<dbReference type="Proteomes" id="UP000440578">
    <property type="component" value="Unassembled WGS sequence"/>
</dbReference>
<dbReference type="InterPro" id="IPR000591">
    <property type="entry name" value="DEP_dom"/>
</dbReference>
<feature type="region of interest" description="Disordered" evidence="5">
    <location>
        <begin position="598"/>
        <end position="628"/>
    </location>
</feature>
<gene>
    <name evidence="8" type="primary">GPR155_0</name>
    <name evidence="8" type="ORF">FJT64_006290</name>
</gene>
<dbReference type="SMART" id="SM00049">
    <property type="entry name" value="DEP"/>
    <property type="match status" value="1"/>
</dbReference>
<evidence type="ECO:0000313" key="9">
    <source>
        <dbReference type="Proteomes" id="UP000440578"/>
    </source>
</evidence>
<dbReference type="PANTHER" id="PTHR22829">
    <property type="entry name" value="DEP DOMAIN PROTEIN"/>
    <property type="match status" value="1"/>
</dbReference>
<dbReference type="InterPro" id="IPR051832">
    <property type="entry name" value="mTOR-Rac_regulators"/>
</dbReference>
<dbReference type="GO" id="GO:0035556">
    <property type="term" value="P:intracellular signal transduction"/>
    <property type="evidence" value="ECO:0007669"/>
    <property type="project" value="InterPro"/>
</dbReference>
<feature type="compositionally biased region" description="Polar residues" evidence="5">
    <location>
        <begin position="615"/>
        <end position="628"/>
    </location>
</feature>
<feature type="transmembrane region" description="Helical" evidence="6">
    <location>
        <begin position="414"/>
        <end position="435"/>
    </location>
</feature>
<comment type="caution">
    <text evidence="8">The sequence shown here is derived from an EMBL/GenBank/DDBJ whole genome shotgun (WGS) entry which is preliminary data.</text>
</comment>
<proteinExistence type="predicted"/>
<evidence type="ECO:0000256" key="6">
    <source>
        <dbReference type="SAM" id="Phobius"/>
    </source>
</evidence>
<dbReference type="GO" id="GO:0030514">
    <property type="term" value="P:negative regulation of BMP signaling pathway"/>
    <property type="evidence" value="ECO:0007669"/>
    <property type="project" value="TreeGrafter"/>
</dbReference>
<reference evidence="8 9" key="1">
    <citation type="submission" date="2019-07" db="EMBL/GenBank/DDBJ databases">
        <title>Draft genome assembly of a fouling barnacle, Amphibalanus amphitrite (Darwin, 1854): The first reference genome for Thecostraca.</title>
        <authorList>
            <person name="Kim W."/>
        </authorList>
    </citation>
    <scope>NUCLEOTIDE SEQUENCE [LARGE SCALE GENOMIC DNA]</scope>
    <source>
        <strain evidence="8">SNU_AA5</strain>
        <tissue evidence="8">Soma without cirri and trophi</tissue>
    </source>
</reference>
<evidence type="ECO:0000256" key="1">
    <source>
        <dbReference type="ARBA" id="ARBA00004141"/>
    </source>
</evidence>
<feature type="transmembrane region" description="Helical" evidence="6">
    <location>
        <begin position="262"/>
        <end position="287"/>
    </location>
</feature>
<organism evidence="8 9">
    <name type="scientific">Amphibalanus amphitrite</name>
    <name type="common">Striped barnacle</name>
    <name type="synonym">Balanus amphitrite</name>
    <dbReference type="NCBI Taxonomy" id="1232801"/>
    <lineage>
        <taxon>Eukaryota</taxon>
        <taxon>Metazoa</taxon>
        <taxon>Ecdysozoa</taxon>
        <taxon>Arthropoda</taxon>
        <taxon>Crustacea</taxon>
        <taxon>Multicrustacea</taxon>
        <taxon>Cirripedia</taxon>
        <taxon>Thoracica</taxon>
        <taxon>Thoracicalcarea</taxon>
        <taxon>Balanomorpha</taxon>
        <taxon>Balanoidea</taxon>
        <taxon>Balanidae</taxon>
        <taxon>Amphibalaninae</taxon>
        <taxon>Amphibalanus</taxon>
    </lineage>
</organism>
<feature type="transmembrane region" description="Helical" evidence="6">
    <location>
        <begin position="299"/>
        <end position="316"/>
    </location>
</feature>
<feature type="transmembrane region" description="Helical" evidence="6">
    <location>
        <begin position="476"/>
        <end position="504"/>
    </location>
</feature>
<accession>A0A6A4VXB4</accession>
<feature type="transmembrane region" description="Helical" evidence="6">
    <location>
        <begin position="701"/>
        <end position="723"/>
    </location>
</feature>
<dbReference type="EMBL" id="VIIS01001578">
    <property type="protein sequence ID" value="KAF0296234.1"/>
    <property type="molecule type" value="Genomic_DNA"/>
</dbReference>
<keyword evidence="4 6" id="KW-0472">Membrane</keyword>
<dbReference type="GO" id="GO:0016020">
    <property type="term" value="C:membrane"/>
    <property type="evidence" value="ECO:0007669"/>
    <property type="project" value="UniProtKB-SubCell"/>
</dbReference>
<dbReference type="Gene3D" id="1.10.10.10">
    <property type="entry name" value="Winged helix-like DNA-binding domain superfamily/Winged helix DNA-binding domain"/>
    <property type="match status" value="1"/>
</dbReference>
<feature type="transmembrane region" description="Helical" evidence="6">
    <location>
        <begin position="85"/>
        <end position="103"/>
    </location>
</feature>
<dbReference type="InterPro" id="IPR036390">
    <property type="entry name" value="WH_DNA-bd_sf"/>
</dbReference>
<dbReference type="InterPro" id="IPR036388">
    <property type="entry name" value="WH-like_DNA-bd_sf"/>
</dbReference>
<feature type="transmembrane region" description="Helical" evidence="6">
    <location>
        <begin position="743"/>
        <end position="765"/>
    </location>
</feature>
<keyword evidence="2 6" id="KW-0812">Transmembrane</keyword>
<feature type="transmembrane region" description="Helical" evidence="6">
    <location>
        <begin position="115"/>
        <end position="137"/>
    </location>
</feature>
<evidence type="ECO:0000256" key="3">
    <source>
        <dbReference type="ARBA" id="ARBA00022989"/>
    </source>
</evidence>
<feature type="domain" description="DEP" evidence="7">
    <location>
        <begin position="812"/>
        <end position="878"/>
    </location>
</feature>
<evidence type="ECO:0000256" key="4">
    <source>
        <dbReference type="ARBA" id="ARBA00023136"/>
    </source>
</evidence>
<feature type="transmembrane region" description="Helical" evidence="6">
    <location>
        <begin position="557"/>
        <end position="579"/>
    </location>
</feature>
<dbReference type="OrthoDB" id="2133778at2759"/>
<sequence>MTDIESFYELRTLVVLSPSDDGGVMALPVGNSSSGGGGGGDPSPDPSGGGVMEELFPAVIQCFSVTLCGYLAGRFKVISSHEGRGIELFVGKFALPTLIFLSMATLDFTVVNWNFLLAILLSKSAVFAVVLIGCLVVTRPSDYSTGALYAIFCTQSNDFALGYPIISAIYKDSHPEFVSYLYLVAPVSLCLLNPVGFVLMELWKRRHLSLALESGDGPARRRVSVCRLVLLSLKGAFTNPIVVMTGLGVVGNVVFQHVIPKVLYNILNTFSQSYSATALFMLGLHMVTESKSSARSGRYVVPFILIGVKSVVMPLVTRESMSLLQGSSTANTNITIDLTNYAFLYGILPYCAQRPGVRHTLRDRCGGGKYWNSVASSLVIGTFLSAPLMFVSAWMVSLYSTVEPSQYIQYIDQYIFDISTIGLVCCVWVLGVFVLSGKFRRVPHFITTCLIVSQAVACVGAILSTQLACPTAGWQYYLHFLPLVVGVLSSRVWTALLALALLLLRTRSLCFVLRCRLPFMAIGWAFPLCLTIVLLATNEGHHMYEGDPNFQLGQFQSITAIVILSVSLTVTLSCLVLHLRYSHVYRQYTPHLIANGRGSPDMSVGGRSPEPGSRSAVTSDAESVSEGQADITTVNDIEDLVPSSNGGPLDNQTTCTRQRPCNPGQQQACRQLVRDYFDQEQSELSGAFCEAEDQLQTTKHVIMLLLLSLSMIVGLFLSVWNLVMDTMTGIYVEVDFIDGALNFGQGVFVFLLFGLDNELIVLPLVHWWRRLLYGSDTVHLPDVSDLDHETRQTCNQFINYHLMACKRELVTDKRFRLKLFRHVFTGQEMVEWLLRRGLAADRTEAVKYGRRLVDGRVVRHLRQQHHFHDRHLFYQLVNGGRPAPQSPPPTPQPPPTGCGVAGCGQVGTGVCPRAGETTPRQRQ</sequence>
<name>A0A6A4VXB4_AMPAM</name>
<dbReference type="Pfam" id="PF00610">
    <property type="entry name" value="DEP"/>
    <property type="match status" value="1"/>
</dbReference>
<feature type="region of interest" description="Disordered" evidence="5">
    <location>
        <begin position="878"/>
        <end position="902"/>
    </location>
</feature>
<dbReference type="PROSITE" id="PS50186">
    <property type="entry name" value="DEP"/>
    <property type="match status" value="1"/>
</dbReference>
<feature type="transmembrane region" description="Helical" evidence="6">
    <location>
        <begin position="516"/>
        <end position="537"/>
    </location>
</feature>
<dbReference type="GO" id="GO:0055085">
    <property type="term" value="P:transmembrane transport"/>
    <property type="evidence" value="ECO:0007669"/>
    <property type="project" value="InterPro"/>
</dbReference>
<feature type="transmembrane region" description="Helical" evidence="6">
    <location>
        <begin position="442"/>
        <end position="464"/>
    </location>
</feature>
<keyword evidence="9" id="KW-1185">Reference proteome</keyword>
<protein>
    <submittedName>
        <fullName evidence="8">Integral membrane protein GPR155</fullName>
    </submittedName>
</protein>
<feature type="compositionally biased region" description="Pro residues" evidence="5">
    <location>
        <begin position="884"/>
        <end position="896"/>
    </location>
</feature>
<evidence type="ECO:0000256" key="5">
    <source>
        <dbReference type="SAM" id="MobiDB-lite"/>
    </source>
</evidence>
<feature type="transmembrane region" description="Helical" evidence="6">
    <location>
        <begin position="336"/>
        <end position="352"/>
    </location>
</feature>
<feature type="transmembrane region" description="Helical" evidence="6">
    <location>
        <begin position="182"/>
        <end position="203"/>
    </location>
</feature>
<evidence type="ECO:0000259" key="7">
    <source>
        <dbReference type="PROSITE" id="PS50186"/>
    </source>
</evidence>
<evidence type="ECO:0000256" key="2">
    <source>
        <dbReference type="ARBA" id="ARBA00022692"/>
    </source>
</evidence>
<keyword evidence="3 6" id="KW-1133">Transmembrane helix</keyword>
<dbReference type="AlphaFoldDB" id="A0A6A4VXB4"/>
<dbReference type="Pfam" id="PF03547">
    <property type="entry name" value="Mem_trans"/>
    <property type="match status" value="1"/>
</dbReference>
<comment type="subcellular location">
    <subcellularLocation>
        <location evidence="1">Membrane</location>
        <topology evidence="1">Multi-pass membrane protein</topology>
    </subcellularLocation>
</comment>
<feature type="transmembrane region" description="Helical" evidence="6">
    <location>
        <begin position="373"/>
        <end position="394"/>
    </location>
</feature>